<dbReference type="Proteomes" id="UP000005481">
    <property type="component" value="Unassembled WGS sequence"/>
</dbReference>
<dbReference type="OrthoDB" id="1622684at2"/>
<protein>
    <submittedName>
        <fullName evidence="1">Uncharacterized protein</fullName>
    </submittedName>
</protein>
<evidence type="ECO:0000313" key="1">
    <source>
        <dbReference type="EMBL" id="EHM39265.1"/>
    </source>
</evidence>
<proteinExistence type="predicted"/>
<dbReference type="eggNOG" id="ENOG50334BM">
    <property type="taxonomic scope" value="Bacteria"/>
</dbReference>
<dbReference type="RefSeq" id="WP_006790583.1">
    <property type="nucleotide sequence ID" value="NZ_JH417604.1"/>
</dbReference>
<name>G9YIX2_9FIRM</name>
<accession>G9YIX2</accession>
<keyword evidence="2" id="KW-1185">Reference proteome</keyword>
<organism evidence="1 2">
    <name type="scientific">Anaeroglobus geminatus F0357</name>
    <dbReference type="NCBI Taxonomy" id="861450"/>
    <lineage>
        <taxon>Bacteria</taxon>
        <taxon>Bacillati</taxon>
        <taxon>Bacillota</taxon>
        <taxon>Negativicutes</taxon>
        <taxon>Veillonellales</taxon>
        <taxon>Veillonellaceae</taxon>
        <taxon>Anaeroglobus</taxon>
    </lineage>
</organism>
<reference evidence="1 2" key="1">
    <citation type="submission" date="2011-08" db="EMBL/GenBank/DDBJ databases">
        <authorList>
            <person name="Weinstock G."/>
            <person name="Sodergren E."/>
            <person name="Clifton S."/>
            <person name="Fulton L."/>
            <person name="Fulton B."/>
            <person name="Courtney L."/>
            <person name="Fronick C."/>
            <person name="Harrison M."/>
            <person name="Strong C."/>
            <person name="Farmer C."/>
            <person name="Delahaunty K."/>
            <person name="Markovic C."/>
            <person name="Hall O."/>
            <person name="Minx P."/>
            <person name="Tomlinson C."/>
            <person name="Mitreva M."/>
            <person name="Hou S."/>
            <person name="Chen J."/>
            <person name="Wollam A."/>
            <person name="Pepin K.H."/>
            <person name="Johnson M."/>
            <person name="Bhonagiri V."/>
            <person name="Zhang X."/>
            <person name="Suruliraj S."/>
            <person name="Warren W."/>
            <person name="Chinwalla A."/>
            <person name="Mardis E.R."/>
            <person name="Wilson R.K."/>
        </authorList>
    </citation>
    <scope>NUCLEOTIDE SEQUENCE [LARGE SCALE GENOMIC DNA]</scope>
    <source>
        <strain evidence="1 2">F0357</strain>
    </source>
</reference>
<dbReference type="HOGENOM" id="CLU_116224_0_0_9"/>
<dbReference type="AlphaFoldDB" id="G9YIX2"/>
<dbReference type="EMBL" id="AGCJ01000071">
    <property type="protein sequence ID" value="EHM39265.1"/>
    <property type="molecule type" value="Genomic_DNA"/>
</dbReference>
<dbReference type="PATRIC" id="fig|861450.3.peg.1490"/>
<sequence>MRAQFFDGFNFNDRKYSIVAIERPEELFSIKDVPIRPTMFDESCIRGWSAIYTLSDGKQLILSRLFTNNGDEPAPALYGVEPVSFHSPAGDLQYNLNLSLTYTGSFLIAYDFIHEYFMPFGFQLPHAFKTVFELSFENGIYTHVESRSEAARQLRINYEPPVNSRKKMQLKFGTALKGKSQEHGFDDEIISQFMDISYDTKYLF</sequence>
<gene>
    <name evidence="1" type="ORF">HMPREF0080_01616</name>
</gene>
<evidence type="ECO:0000313" key="2">
    <source>
        <dbReference type="Proteomes" id="UP000005481"/>
    </source>
</evidence>
<comment type="caution">
    <text evidence="1">The sequence shown here is derived from an EMBL/GenBank/DDBJ whole genome shotgun (WGS) entry which is preliminary data.</text>
</comment>